<dbReference type="RefSeq" id="WP_390321837.1">
    <property type="nucleotide sequence ID" value="NZ_BAAAUT010000071.1"/>
</dbReference>
<dbReference type="InterPro" id="IPR009804">
    <property type="entry name" value="SIFV_Orf14"/>
</dbReference>
<gene>
    <name evidence="1" type="ORF">GCM10010466_60530</name>
</gene>
<dbReference type="Pfam" id="PF07118">
    <property type="entry name" value="DUF1374"/>
    <property type="match status" value="1"/>
</dbReference>
<name>A0ABP6P364_9ACTN</name>
<accession>A0ABP6P364</accession>
<dbReference type="Proteomes" id="UP001500320">
    <property type="component" value="Unassembled WGS sequence"/>
</dbReference>
<sequence length="56" mass="6568">MNLKKVKRIIDMFFKEKNLDELTLAFKRSLTLRGLRGRKSPSVREGMNSPLIETFL</sequence>
<organism evidence="1 2">
    <name type="scientific">Planomonospora alba</name>
    <dbReference type="NCBI Taxonomy" id="161354"/>
    <lineage>
        <taxon>Bacteria</taxon>
        <taxon>Bacillati</taxon>
        <taxon>Actinomycetota</taxon>
        <taxon>Actinomycetes</taxon>
        <taxon>Streptosporangiales</taxon>
        <taxon>Streptosporangiaceae</taxon>
        <taxon>Planomonospora</taxon>
    </lineage>
</organism>
<keyword evidence="2" id="KW-1185">Reference proteome</keyword>
<protein>
    <submittedName>
        <fullName evidence="1">Uncharacterized protein</fullName>
    </submittedName>
</protein>
<reference evidence="2" key="1">
    <citation type="journal article" date="2019" name="Int. J. Syst. Evol. Microbiol.">
        <title>The Global Catalogue of Microorganisms (GCM) 10K type strain sequencing project: providing services to taxonomists for standard genome sequencing and annotation.</title>
        <authorList>
            <consortium name="The Broad Institute Genomics Platform"/>
            <consortium name="The Broad Institute Genome Sequencing Center for Infectious Disease"/>
            <person name="Wu L."/>
            <person name="Ma J."/>
        </authorList>
    </citation>
    <scope>NUCLEOTIDE SEQUENCE [LARGE SCALE GENOMIC DNA]</scope>
    <source>
        <strain evidence="2">JCM 9373</strain>
    </source>
</reference>
<evidence type="ECO:0000313" key="1">
    <source>
        <dbReference type="EMBL" id="GAA3161482.1"/>
    </source>
</evidence>
<evidence type="ECO:0000313" key="2">
    <source>
        <dbReference type="Proteomes" id="UP001500320"/>
    </source>
</evidence>
<comment type="caution">
    <text evidence="1">The sequence shown here is derived from an EMBL/GenBank/DDBJ whole genome shotgun (WGS) entry which is preliminary data.</text>
</comment>
<dbReference type="EMBL" id="BAAAUT010000071">
    <property type="protein sequence ID" value="GAA3161482.1"/>
    <property type="molecule type" value="Genomic_DNA"/>
</dbReference>
<proteinExistence type="predicted"/>